<keyword evidence="1 3" id="KW-0547">Nucleotide-binding</keyword>
<feature type="coiled-coil region" evidence="5">
    <location>
        <begin position="401"/>
        <end position="441"/>
    </location>
</feature>
<dbReference type="Proteomes" id="UP000094236">
    <property type="component" value="Unassembled WGS sequence"/>
</dbReference>
<keyword evidence="3 4" id="KW-0505">Motor protein</keyword>
<protein>
    <recommendedName>
        <fullName evidence="4">Kinesin-like protein</fullName>
    </recommendedName>
</protein>
<feature type="binding site" evidence="3">
    <location>
        <begin position="152"/>
        <end position="159"/>
    </location>
    <ligand>
        <name>ATP</name>
        <dbReference type="ChEBI" id="CHEBI:30616"/>
    </ligand>
</feature>
<keyword evidence="9" id="KW-1185">Reference proteome</keyword>
<dbReference type="OrthoDB" id="3176171at2759"/>
<dbReference type="GO" id="GO:0007018">
    <property type="term" value="P:microtubule-based movement"/>
    <property type="evidence" value="ECO:0007669"/>
    <property type="project" value="InterPro"/>
</dbReference>
<gene>
    <name evidence="8" type="ORF">PACTADRAFT_48065</name>
</gene>
<keyword evidence="2 3" id="KW-0067">ATP-binding</keyword>
<dbReference type="GO" id="GO:0005524">
    <property type="term" value="F:ATP binding"/>
    <property type="evidence" value="ECO:0007669"/>
    <property type="project" value="UniProtKB-UniRule"/>
</dbReference>
<evidence type="ECO:0000259" key="7">
    <source>
        <dbReference type="PROSITE" id="PS50067"/>
    </source>
</evidence>
<dbReference type="GO" id="GO:0003777">
    <property type="term" value="F:microtubule motor activity"/>
    <property type="evidence" value="ECO:0007669"/>
    <property type="project" value="InterPro"/>
</dbReference>
<dbReference type="InterPro" id="IPR036961">
    <property type="entry name" value="Kinesin_motor_dom_sf"/>
</dbReference>
<feature type="region of interest" description="Disordered" evidence="6">
    <location>
        <begin position="1"/>
        <end position="25"/>
    </location>
</feature>
<dbReference type="SUPFAM" id="SSF52540">
    <property type="entry name" value="P-loop containing nucleoside triphosphate hydrolases"/>
    <property type="match status" value="1"/>
</dbReference>
<evidence type="ECO:0000256" key="2">
    <source>
        <dbReference type="ARBA" id="ARBA00022840"/>
    </source>
</evidence>
<dbReference type="Pfam" id="PF00225">
    <property type="entry name" value="Kinesin"/>
    <property type="match status" value="1"/>
</dbReference>
<dbReference type="STRING" id="669874.A0A1E4U2P5"/>
<dbReference type="GO" id="GO:0008017">
    <property type="term" value="F:microtubule binding"/>
    <property type="evidence" value="ECO:0007669"/>
    <property type="project" value="InterPro"/>
</dbReference>
<sequence length="539" mass="62111">MAEARDSMSFQVEKSEGNLDSGSSVPPLKLGKIRNSCVNNKSNNSIRVIVRVRPLIARQSTNTNNENCFIKMENSTTILLPRDYYENPSSYENADPISSNDFKKFYFDNCLWSFNENGYNEYADQDSVYNCCGKEFLNHTLEGYNTCIFAYGQTGSGKSYTMFGDNDGLIPKITSDLFKEIGILQEQNISIKITISFFEIYNEDVFDLLDNSTTTKKRIRENLQGLPFVENLNEIEINSTKEIFKYLNRGNSKRKTASTKSNSRSSRSHAVFSIKIHQKEYLINEIIKEKISHLRLVDLAGSERTSNTGNVGLRLKEGSNINKSLTSLGRILTILSENATSQKKQMVPYRESTLTWLLKESIGGNSKSCMICCISPTDYEETYSSLRYATLTKRITNVAKLNNTEIRKSRHLQEFEDSEERENLYDIINDLKSQLSDLNNNSISQTNLNKLTNLIKFNDDRKDEKFFQLKLELNKNLNAHNSLTKDLNDYYQLMLTRENECMANLNKLYDNDWAKFYNEDLLDFELDLDKSIKEFETYC</sequence>
<feature type="domain" description="Kinesin motor" evidence="7">
    <location>
        <begin position="45"/>
        <end position="395"/>
    </location>
</feature>
<evidence type="ECO:0000256" key="5">
    <source>
        <dbReference type="SAM" id="Coils"/>
    </source>
</evidence>
<evidence type="ECO:0000313" key="9">
    <source>
        <dbReference type="Proteomes" id="UP000094236"/>
    </source>
</evidence>
<reference evidence="9" key="1">
    <citation type="submission" date="2016-05" db="EMBL/GenBank/DDBJ databases">
        <title>Comparative genomics of biotechnologically important yeasts.</title>
        <authorList>
            <consortium name="DOE Joint Genome Institute"/>
            <person name="Riley R."/>
            <person name="Haridas S."/>
            <person name="Wolfe K.H."/>
            <person name="Lopes M.R."/>
            <person name="Hittinger C.T."/>
            <person name="Goker M."/>
            <person name="Salamov A."/>
            <person name="Wisecaver J."/>
            <person name="Long T.M."/>
            <person name="Aerts A.L."/>
            <person name="Barry K."/>
            <person name="Choi C."/>
            <person name="Clum A."/>
            <person name="Coughlan A.Y."/>
            <person name="Deshpande S."/>
            <person name="Douglass A.P."/>
            <person name="Hanson S.J."/>
            <person name="Klenk H.-P."/>
            <person name="Labutti K."/>
            <person name="Lapidus A."/>
            <person name="Lindquist E."/>
            <person name="Lipzen A."/>
            <person name="Meier-Kolthoff J.P."/>
            <person name="Ohm R.A."/>
            <person name="Otillar R.P."/>
            <person name="Pangilinan J."/>
            <person name="Peng Y."/>
            <person name="Rokas A."/>
            <person name="Rosa C.A."/>
            <person name="Scheuner C."/>
            <person name="Sibirny A.A."/>
            <person name="Slot J.C."/>
            <person name="Stielow J.B."/>
            <person name="Sun H."/>
            <person name="Kurtzman C.P."/>
            <person name="Blackwell M."/>
            <person name="Grigoriev I.V."/>
            <person name="Jeffries T.W."/>
        </authorList>
    </citation>
    <scope>NUCLEOTIDE SEQUENCE [LARGE SCALE GENOMIC DNA]</scope>
    <source>
        <strain evidence="9">NRRL Y-2460</strain>
    </source>
</reference>
<evidence type="ECO:0000256" key="1">
    <source>
        <dbReference type="ARBA" id="ARBA00022741"/>
    </source>
</evidence>
<dbReference type="InterPro" id="IPR019821">
    <property type="entry name" value="Kinesin_motor_CS"/>
</dbReference>
<accession>A0A1E4U2P5</accession>
<evidence type="ECO:0000256" key="6">
    <source>
        <dbReference type="SAM" id="MobiDB-lite"/>
    </source>
</evidence>
<dbReference type="InterPro" id="IPR001752">
    <property type="entry name" value="Kinesin_motor_dom"/>
</dbReference>
<evidence type="ECO:0000256" key="3">
    <source>
        <dbReference type="PROSITE-ProRule" id="PRU00283"/>
    </source>
</evidence>
<dbReference type="PANTHER" id="PTHR47117">
    <property type="entry name" value="STAR-RELATED LIPID TRANSFER PROTEIN 9"/>
    <property type="match status" value="1"/>
</dbReference>
<dbReference type="GO" id="GO:0005874">
    <property type="term" value="C:microtubule"/>
    <property type="evidence" value="ECO:0007669"/>
    <property type="project" value="UniProtKB-KW"/>
</dbReference>
<evidence type="ECO:0000313" key="8">
    <source>
        <dbReference type="EMBL" id="ODV98276.1"/>
    </source>
</evidence>
<keyword evidence="5" id="KW-0175">Coiled coil</keyword>
<evidence type="ECO:0000256" key="4">
    <source>
        <dbReference type="RuleBase" id="RU000394"/>
    </source>
</evidence>
<organism evidence="8 9">
    <name type="scientific">Pachysolen tannophilus NRRL Y-2460</name>
    <dbReference type="NCBI Taxonomy" id="669874"/>
    <lineage>
        <taxon>Eukaryota</taxon>
        <taxon>Fungi</taxon>
        <taxon>Dikarya</taxon>
        <taxon>Ascomycota</taxon>
        <taxon>Saccharomycotina</taxon>
        <taxon>Pichiomycetes</taxon>
        <taxon>Pachysolenaceae</taxon>
        <taxon>Pachysolen</taxon>
    </lineage>
</organism>
<name>A0A1E4U2P5_PACTA</name>
<dbReference type="PROSITE" id="PS50067">
    <property type="entry name" value="KINESIN_MOTOR_2"/>
    <property type="match status" value="1"/>
</dbReference>
<dbReference type="PROSITE" id="PS00411">
    <property type="entry name" value="KINESIN_MOTOR_1"/>
    <property type="match status" value="1"/>
</dbReference>
<dbReference type="SMART" id="SM00129">
    <property type="entry name" value="KISc"/>
    <property type="match status" value="1"/>
</dbReference>
<dbReference type="EMBL" id="KV454011">
    <property type="protein sequence ID" value="ODV98276.1"/>
    <property type="molecule type" value="Genomic_DNA"/>
</dbReference>
<proteinExistence type="inferred from homology"/>
<dbReference type="Gene3D" id="3.40.850.10">
    <property type="entry name" value="Kinesin motor domain"/>
    <property type="match status" value="1"/>
</dbReference>
<keyword evidence="4" id="KW-0493">Microtubule</keyword>
<feature type="compositionally biased region" description="Polar residues" evidence="6">
    <location>
        <begin position="8"/>
        <end position="24"/>
    </location>
</feature>
<dbReference type="PRINTS" id="PR00380">
    <property type="entry name" value="KINESINHEAVY"/>
</dbReference>
<dbReference type="InterPro" id="IPR027417">
    <property type="entry name" value="P-loop_NTPase"/>
</dbReference>
<dbReference type="AlphaFoldDB" id="A0A1E4U2P5"/>
<comment type="similarity">
    <text evidence="3 4">Belongs to the TRAFAC class myosin-kinesin ATPase superfamily. Kinesin family.</text>
</comment>